<name>A0ABM7I7E5_9MYCO</name>
<evidence type="ECO:0000256" key="1">
    <source>
        <dbReference type="SAM" id="MobiDB-lite"/>
    </source>
</evidence>
<organism evidence="3 4">
    <name type="scientific">Mycolicibacterium aubagnense</name>
    <dbReference type="NCBI Taxonomy" id="319707"/>
    <lineage>
        <taxon>Bacteria</taxon>
        <taxon>Bacillati</taxon>
        <taxon>Actinomycetota</taxon>
        <taxon>Actinomycetes</taxon>
        <taxon>Mycobacteriales</taxon>
        <taxon>Mycobacteriaceae</taxon>
        <taxon>Mycolicibacterium</taxon>
    </lineage>
</organism>
<dbReference type="EMBL" id="AP022577">
    <property type="protein sequence ID" value="BBX82448.1"/>
    <property type="molecule type" value="Genomic_DNA"/>
</dbReference>
<sequence length="467" mass="50168">MATDRATILTAYAALEDAVAAVNGLDYTGLDIADLLELQSLREQLRCAAETADHHILVAAQAQATAREIGAKNWAEVLRIRLHINTTEANRRVRDAEHLGPRTGLTGEPLPPQWEAAAAAQAAGAINPEHVKVLGHAMTKLPTWVDLATRRQFEQSLVAGARHQTPEELRAAAEALLYLLDQDGPLPDDAERARQRGLTVGRQRPDSMSDLQGVLTPEARAYFDALVDKYAAPGMCNPADAQPCVSGTPSAEQINSDTRSPAQRRHDAFAAMCRMLLSSGMLGEHNGLPVTVVATTTVTELEKRAGVALTHTGSKIPVGDLVQMAATAGADHYLVVFDQHNAQPLHLGRARRTATVAQRFALFARDRGCTKPGCTAPASRSQAHHVDTDWCDGGHTNITNLGLACGCDNCLAYTGGWTTTMKNGRTHWTPPPLLDIGQPRTNQYHHPTLYPPESGGDDDDESGSPTS</sequence>
<dbReference type="InterPro" id="IPR003615">
    <property type="entry name" value="HNH_nuc"/>
</dbReference>
<feature type="region of interest" description="Disordered" evidence="1">
    <location>
        <begin position="428"/>
        <end position="467"/>
    </location>
</feature>
<evidence type="ECO:0000259" key="2">
    <source>
        <dbReference type="Pfam" id="PF02720"/>
    </source>
</evidence>
<evidence type="ECO:0000313" key="4">
    <source>
        <dbReference type="Proteomes" id="UP000465609"/>
    </source>
</evidence>
<feature type="domain" description="DUF222" evidence="2">
    <location>
        <begin position="36"/>
        <end position="366"/>
    </location>
</feature>
<accession>A0ABM7I7E5</accession>
<evidence type="ECO:0000313" key="3">
    <source>
        <dbReference type="EMBL" id="BBX82448.1"/>
    </source>
</evidence>
<protein>
    <submittedName>
        <fullName evidence="3">HNH endonuclease</fullName>
    </submittedName>
</protein>
<dbReference type="Pfam" id="PF02720">
    <property type="entry name" value="DUF222"/>
    <property type="match status" value="1"/>
</dbReference>
<feature type="compositionally biased region" description="Acidic residues" evidence="1">
    <location>
        <begin position="455"/>
        <end position="467"/>
    </location>
</feature>
<dbReference type="GO" id="GO:0004519">
    <property type="term" value="F:endonuclease activity"/>
    <property type="evidence" value="ECO:0007669"/>
    <property type="project" value="UniProtKB-KW"/>
</dbReference>
<reference evidence="3 4" key="1">
    <citation type="journal article" date="2019" name="Emerg. Microbes Infect.">
        <title>Comprehensive subspecies identification of 175 nontuberculous mycobacteria species based on 7547 genomic profiles.</title>
        <authorList>
            <person name="Matsumoto Y."/>
            <person name="Kinjo T."/>
            <person name="Motooka D."/>
            <person name="Nabeya D."/>
            <person name="Jung N."/>
            <person name="Uechi K."/>
            <person name="Horii T."/>
            <person name="Iida T."/>
            <person name="Fujita J."/>
            <person name="Nakamura S."/>
        </authorList>
    </citation>
    <scope>NUCLEOTIDE SEQUENCE [LARGE SCALE GENOMIC DNA]</scope>
    <source>
        <strain evidence="3 4">JCM 15296</strain>
    </source>
</reference>
<dbReference type="InterPro" id="IPR003870">
    <property type="entry name" value="DUF222"/>
</dbReference>
<keyword evidence="4" id="KW-1185">Reference proteome</keyword>
<proteinExistence type="predicted"/>
<keyword evidence="3" id="KW-0255">Endonuclease</keyword>
<gene>
    <name evidence="3" type="ORF">MAUB_03210</name>
</gene>
<dbReference type="RefSeq" id="WP_138230563.1">
    <property type="nucleotide sequence ID" value="NZ_AP022577.1"/>
</dbReference>
<keyword evidence="3" id="KW-0540">Nuclease</keyword>
<dbReference type="Proteomes" id="UP000465609">
    <property type="component" value="Chromosome"/>
</dbReference>
<dbReference type="CDD" id="cd00085">
    <property type="entry name" value="HNHc"/>
    <property type="match status" value="1"/>
</dbReference>
<keyword evidence="3" id="KW-0378">Hydrolase</keyword>